<reference evidence="1" key="2">
    <citation type="submission" date="2022-01" db="EMBL/GenBank/DDBJ databases">
        <authorList>
            <person name="Yamashiro T."/>
            <person name="Shiraishi A."/>
            <person name="Satake H."/>
            <person name="Nakayama K."/>
        </authorList>
    </citation>
    <scope>NUCLEOTIDE SEQUENCE</scope>
</reference>
<name>A0ABQ5DDH3_9ASTR</name>
<evidence type="ECO:0000313" key="1">
    <source>
        <dbReference type="EMBL" id="GJT37301.1"/>
    </source>
</evidence>
<comment type="caution">
    <text evidence="1">The sequence shown here is derived from an EMBL/GenBank/DDBJ whole genome shotgun (WGS) entry which is preliminary data.</text>
</comment>
<keyword evidence="2" id="KW-1185">Reference proteome</keyword>
<dbReference type="Proteomes" id="UP001151760">
    <property type="component" value="Unassembled WGS sequence"/>
</dbReference>
<gene>
    <name evidence="1" type="ORF">Tco_0937166</name>
</gene>
<sequence>MVVWGTQSRDFWNGSVAMSTGYGPLRCTPLWYLENMAEESYYADVVVVPKFDMQCHESLMTAKDVKLLAMKYNVPLDLHPCAPTEGWTMDKLPKDAIGLYEQFFEFSRLELFDQVMNITVVVGPILDVISFKLELPLQILPDISRTDNSFLYRFDMLLQRPCLPWKYLQSFALRLSS</sequence>
<accession>A0ABQ5DDH3</accession>
<organism evidence="1 2">
    <name type="scientific">Tanacetum coccineum</name>
    <dbReference type="NCBI Taxonomy" id="301880"/>
    <lineage>
        <taxon>Eukaryota</taxon>
        <taxon>Viridiplantae</taxon>
        <taxon>Streptophyta</taxon>
        <taxon>Embryophyta</taxon>
        <taxon>Tracheophyta</taxon>
        <taxon>Spermatophyta</taxon>
        <taxon>Magnoliopsida</taxon>
        <taxon>eudicotyledons</taxon>
        <taxon>Gunneridae</taxon>
        <taxon>Pentapetalae</taxon>
        <taxon>asterids</taxon>
        <taxon>campanulids</taxon>
        <taxon>Asterales</taxon>
        <taxon>Asteraceae</taxon>
        <taxon>Asteroideae</taxon>
        <taxon>Anthemideae</taxon>
        <taxon>Anthemidinae</taxon>
        <taxon>Tanacetum</taxon>
    </lineage>
</organism>
<dbReference type="EMBL" id="BQNB010015212">
    <property type="protein sequence ID" value="GJT37301.1"/>
    <property type="molecule type" value="Genomic_DNA"/>
</dbReference>
<proteinExistence type="predicted"/>
<protein>
    <submittedName>
        <fullName evidence="1">Uncharacterized protein</fullName>
    </submittedName>
</protein>
<evidence type="ECO:0000313" key="2">
    <source>
        <dbReference type="Proteomes" id="UP001151760"/>
    </source>
</evidence>
<reference evidence="1" key="1">
    <citation type="journal article" date="2022" name="Int. J. Mol. Sci.">
        <title>Draft Genome of Tanacetum Coccineum: Genomic Comparison of Closely Related Tanacetum-Family Plants.</title>
        <authorList>
            <person name="Yamashiro T."/>
            <person name="Shiraishi A."/>
            <person name="Nakayama K."/>
            <person name="Satake H."/>
        </authorList>
    </citation>
    <scope>NUCLEOTIDE SEQUENCE</scope>
</reference>